<evidence type="ECO:0000256" key="5">
    <source>
        <dbReference type="SAM" id="MobiDB-lite"/>
    </source>
</evidence>
<reference evidence="7" key="1">
    <citation type="submission" date="2023-02" db="EMBL/GenBank/DDBJ databases">
        <title>Genome of toxic invasive species Heracleum sosnowskyi carries increased number of genes despite the absence of recent whole-genome duplications.</title>
        <authorList>
            <person name="Schelkunov M."/>
            <person name="Shtratnikova V."/>
            <person name="Makarenko M."/>
            <person name="Klepikova A."/>
            <person name="Omelchenko D."/>
            <person name="Novikova G."/>
            <person name="Obukhova E."/>
            <person name="Bogdanov V."/>
            <person name="Penin A."/>
            <person name="Logacheva M."/>
        </authorList>
    </citation>
    <scope>NUCLEOTIDE SEQUENCE</scope>
    <source>
        <strain evidence="7">Hsosn_3</strain>
        <tissue evidence="7">Leaf</tissue>
    </source>
</reference>
<feature type="domain" description="GRF-type" evidence="6">
    <location>
        <begin position="28"/>
        <end position="70"/>
    </location>
</feature>
<dbReference type="AlphaFoldDB" id="A0AAD8N7E0"/>
<dbReference type="GO" id="GO:0008270">
    <property type="term" value="F:zinc ion binding"/>
    <property type="evidence" value="ECO:0007669"/>
    <property type="project" value="UniProtKB-KW"/>
</dbReference>
<evidence type="ECO:0000256" key="2">
    <source>
        <dbReference type="ARBA" id="ARBA00022771"/>
    </source>
</evidence>
<evidence type="ECO:0000256" key="1">
    <source>
        <dbReference type="ARBA" id="ARBA00022723"/>
    </source>
</evidence>
<organism evidence="7 8">
    <name type="scientific">Heracleum sosnowskyi</name>
    <dbReference type="NCBI Taxonomy" id="360622"/>
    <lineage>
        <taxon>Eukaryota</taxon>
        <taxon>Viridiplantae</taxon>
        <taxon>Streptophyta</taxon>
        <taxon>Embryophyta</taxon>
        <taxon>Tracheophyta</taxon>
        <taxon>Spermatophyta</taxon>
        <taxon>Magnoliopsida</taxon>
        <taxon>eudicotyledons</taxon>
        <taxon>Gunneridae</taxon>
        <taxon>Pentapetalae</taxon>
        <taxon>asterids</taxon>
        <taxon>campanulids</taxon>
        <taxon>Apiales</taxon>
        <taxon>Apiaceae</taxon>
        <taxon>Apioideae</taxon>
        <taxon>apioid superclade</taxon>
        <taxon>Tordylieae</taxon>
        <taxon>Tordyliinae</taxon>
        <taxon>Heracleum</taxon>
    </lineage>
</organism>
<accession>A0AAD8N7E0</accession>
<sequence>MKSNESPMTKTTSSSSMESVKNWEHKYCLCGRRARVNTSWTLKNLGRRFYTCATPKGVLGCHYFEWFDEDFTGIALDLITHLNHMRIYLEEKLKLVEETLAQSYEKKGLGS</sequence>
<comment type="caution">
    <text evidence="7">The sequence shown here is derived from an EMBL/GenBank/DDBJ whole genome shotgun (WGS) entry which is preliminary data.</text>
</comment>
<keyword evidence="2 4" id="KW-0863">Zinc-finger</keyword>
<dbReference type="Pfam" id="PF06839">
    <property type="entry name" value="Zn_ribbon_GRF"/>
    <property type="match status" value="1"/>
</dbReference>
<name>A0AAD8N7E0_9APIA</name>
<dbReference type="InterPro" id="IPR010666">
    <property type="entry name" value="Znf_GRF"/>
</dbReference>
<protein>
    <submittedName>
        <fullName evidence="7">GRF-type domain-containing protein</fullName>
    </submittedName>
</protein>
<feature type="compositionally biased region" description="Low complexity" evidence="5">
    <location>
        <begin position="1"/>
        <end position="19"/>
    </location>
</feature>
<evidence type="ECO:0000313" key="7">
    <source>
        <dbReference type="EMBL" id="KAK1398687.1"/>
    </source>
</evidence>
<evidence type="ECO:0000313" key="8">
    <source>
        <dbReference type="Proteomes" id="UP001237642"/>
    </source>
</evidence>
<dbReference type="EMBL" id="JAUIZM010000002">
    <property type="protein sequence ID" value="KAK1398687.1"/>
    <property type="molecule type" value="Genomic_DNA"/>
</dbReference>
<keyword evidence="3" id="KW-0862">Zinc</keyword>
<dbReference type="Proteomes" id="UP001237642">
    <property type="component" value="Unassembled WGS sequence"/>
</dbReference>
<feature type="region of interest" description="Disordered" evidence="5">
    <location>
        <begin position="1"/>
        <end position="20"/>
    </location>
</feature>
<keyword evidence="8" id="KW-1185">Reference proteome</keyword>
<keyword evidence="1" id="KW-0479">Metal-binding</keyword>
<proteinExistence type="predicted"/>
<reference evidence="7" key="2">
    <citation type="submission" date="2023-05" db="EMBL/GenBank/DDBJ databases">
        <authorList>
            <person name="Schelkunov M.I."/>
        </authorList>
    </citation>
    <scope>NUCLEOTIDE SEQUENCE</scope>
    <source>
        <strain evidence="7">Hsosn_3</strain>
        <tissue evidence="7">Leaf</tissue>
    </source>
</reference>
<gene>
    <name evidence="7" type="ORF">POM88_008550</name>
</gene>
<dbReference type="PANTHER" id="PTHR33248">
    <property type="entry name" value="ZINC ION-BINDING PROTEIN"/>
    <property type="match status" value="1"/>
</dbReference>
<dbReference type="PROSITE" id="PS51999">
    <property type="entry name" value="ZF_GRF"/>
    <property type="match status" value="1"/>
</dbReference>
<evidence type="ECO:0000259" key="6">
    <source>
        <dbReference type="PROSITE" id="PS51999"/>
    </source>
</evidence>
<evidence type="ECO:0000256" key="4">
    <source>
        <dbReference type="PROSITE-ProRule" id="PRU01343"/>
    </source>
</evidence>
<evidence type="ECO:0000256" key="3">
    <source>
        <dbReference type="ARBA" id="ARBA00022833"/>
    </source>
</evidence>